<dbReference type="InParanoid" id="A0A0C2X7V3"/>
<dbReference type="HOGENOM" id="CLU_1948298_0_0_1"/>
<dbReference type="EMBL" id="KN818246">
    <property type="protein sequence ID" value="KIL64848.1"/>
    <property type="molecule type" value="Genomic_DNA"/>
</dbReference>
<dbReference type="AlphaFoldDB" id="A0A0C2X7V3"/>
<keyword evidence="2" id="KW-1185">Reference proteome</keyword>
<name>A0A0C2X7V3_AMAMK</name>
<sequence>MEIFETPEPAYSIVMIQDVRNKTTILQFHRESELRCTLRSLVSINYSYSSSSDRPRCQRQLCPRPHYIQPPWIIQKVNFTLHVAPNCGEYNNIAFSSLERVDGRTSQRGRKASTKLLDLLRVRCQYRYT</sequence>
<evidence type="ECO:0000313" key="2">
    <source>
        <dbReference type="Proteomes" id="UP000054549"/>
    </source>
</evidence>
<dbReference type="Proteomes" id="UP000054549">
    <property type="component" value="Unassembled WGS sequence"/>
</dbReference>
<accession>A0A0C2X7V3</accession>
<proteinExistence type="predicted"/>
<reference evidence="1 2" key="1">
    <citation type="submission" date="2014-04" db="EMBL/GenBank/DDBJ databases">
        <title>Evolutionary Origins and Diversification of the Mycorrhizal Mutualists.</title>
        <authorList>
            <consortium name="DOE Joint Genome Institute"/>
            <consortium name="Mycorrhizal Genomics Consortium"/>
            <person name="Kohler A."/>
            <person name="Kuo A."/>
            <person name="Nagy L.G."/>
            <person name="Floudas D."/>
            <person name="Copeland A."/>
            <person name="Barry K.W."/>
            <person name="Cichocki N."/>
            <person name="Veneault-Fourrey C."/>
            <person name="LaButti K."/>
            <person name="Lindquist E.A."/>
            <person name="Lipzen A."/>
            <person name="Lundell T."/>
            <person name="Morin E."/>
            <person name="Murat C."/>
            <person name="Riley R."/>
            <person name="Ohm R."/>
            <person name="Sun H."/>
            <person name="Tunlid A."/>
            <person name="Henrissat B."/>
            <person name="Grigoriev I.V."/>
            <person name="Hibbett D.S."/>
            <person name="Martin F."/>
        </authorList>
    </citation>
    <scope>NUCLEOTIDE SEQUENCE [LARGE SCALE GENOMIC DNA]</scope>
    <source>
        <strain evidence="1 2">Koide BX008</strain>
    </source>
</reference>
<gene>
    <name evidence="1" type="ORF">M378DRAFT_565228</name>
</gene>
<organism evidence="1 2">
    <name type="scientific">Amanita muscaria (strain Koide BX008)</name>
    <dbReference type="NCBI Taxonomy" id="946122"/>
    <lineage>
        <taxon>Eukaryota</taxon>
        <taxon>Fungi</taxon>
        <taxon>Dikarya</taxon>
        <taxon>Basidiomycota</taxon>
        <taxon>Agaricomycotina</taxon>
        <taxon>Agaricomycetes</taxon>
        <taxon>Agaricomycetidae</taxon>
        <taxon>Agaricales</taxon>
        <taxon>Pluteineae</taxon>
        <taxon>Amanitaceae</taxon>
        <taxon>Amanita</taxon>
    </lineage>
</organism>
<evidence type="ECO:0000313" key="1">
    <source>
        <dbReference type="EMBL" id="KIL64848.1"/>
    </source>
</evidence>
<protein>
    <submittedName>
        <fullName evidence="1">Uncharacterized protein</fullName>
    </submittedName>
</protein>